<organism evidence="1 2">
    <name type="scientific">Araneus ventricosus</name>
    <name type="common">Orbweaver spider</name>
    <name type="synonym">Epeira ventricosa</name>
    <dbReference type="NCBI Taxonomy" id="182803"/>
    <lineage>
        <taxon>Eukaryota</taxon>
        <taxon>Metazoa</taxon>
        <taxon>Ecdysozoa</taxon>
        <taxon>Arthropoda</taxon>
        <taxon>Chelicerata</taxon>
        <taxon>Arachnida</taxon>
        <taxon>Araneae</taxon>
        <taxon>Araneomorphae</taxon>
        <taxon>Entelegynae</taxon>
        <taxon>Araneoidea</taxon>
        <taxon>Araneidae</taxon>
        <taxon>Araneus</taxon>
    </lineage>
</organism>
<keyword evidence="2" id="KW-1185">Reference proteome</keyword>
<protein>
    <recommendedName>
        <fullName evidence="3">Reverse transcriptase domain-containing protein</fullName>
    </recommendedName>
</protein>
<dbReference type="InterPro" id="IPR043502">
    <property type="entry name" value="DNA/RNA_pol_sf"/>
</dbReference>
<dbReference type="GO" id="GO:0071897">
    <property type="term" value="P:DNA biosynthetic process"/>
    <property type="evidence" value="ECO:0007669"/>
    <property type="project" value="UniProtKB-ARBA"/>
</dbReference>
<evidence type="ECO:0000313" key="1">
    <source>
        <dbReference type="EMBL" id="GBO42527.1"/>
    </source>
</evidence>
<accession>A0A4Y2X350</accession>
<comment type="caution">
    <text evidence="1">The sequence shown here is derived from an EMBL/GenBank/DDBJ whole genome shotgun (WGS) entry which is preliminary data.</text>
</comment>
<name>A0A4Y2X350_ARAVE</name>
<dbReference type="OrthoDB" id="7763418at2759"/>
<sequence>MAEIRESVEPDLTYYMPHHGIYRPQKSTTKLRTVFNAFTLTTSGKSLNSIQYNGGVTQDDIFTLLVSFRKHIFAFTADIRQMYRMINIDENQQKLQRILWKEDVNKPIKMYQLNTVTYGTVGAPYLAMRTLKQISMREKTFLLLHQSCVMAFTWMMF</sequence>
<proteinExistence type="predicted"/>
<dbReference type="Proteomes" id="UP000499080">
    <property type="component" value="Unassembled WGS sequence"/>
</dbReference>
<dbReference type="EMBL" id="BGPR01068666">
    <property type="protein sequence ID" value="GBO42527.1"/>
    <property type="molecule type" value="Genomic_DNA"/>
</dbReference>
<dbReference type="PANTHER" id="PTHR47331">
    <property type="entry name" value="PHD-TYPE DOMAIN-CONTAINING PROTEIN"/>
    <property type="match status" value="1"/>
</dbReference>
<evidence type="ECO:0000313" key="2">
    <source>
        <dbReference type="Proteomes" id="UP000499080"/>
    </source>
</evidence>
<reference evidence="1 2" key="1">
    <citation type="journal article" date="2019" name="Sci. Rep.">
        <title>Orb-weaving spider Araneus ventricosus genome elucidates the spidroin gene catalogue.</title>
        <authorList>
            <person name="Kono N."/>
            <person name="Nakamura H."/>
            <person name="Ohtoshi R."/>
            <person name="Moran D.A.P."/>
            <person name="Shinohara A."/>
            <person name="Yoshida Y."/>
            <person name="Fujiwara M."/>
            <person name="Mori M."/>
            <person name="Tomita M."/>
            <person name="Arakawa K."/>
        </authorList>
    </citation>
    <scope>NUCLEOTIDE SEQUENCE [LARGE SCALE GENOMIC DNA]</scope>
</reference>
<gene>
    <name evidence="1" type="ORF">AVEN_214715_1</name>
</gene>
<dbReference type="SUPFAM" id="SSF56672">
    <property type="entry name" value="DNA/RNA polymerases"/>
    <property type="match status" value="1"/>
</dbReference>
<evidence type="ECO:0008006" key="3">
    <source>
        <dbReference type="Google" id="ProtNLM"/>
    </source>
</evidence>
<dbReference type="AlphaFoldDB" id="A0A4Y2X350"/>